<protein>
    <submittedName>
        <fullName evidence="2">AAA family ATPase</fullName>
    </submittedName>
</protein>
<reference evidence="2 3" key="1">
    <citation type="submission" date="2023-03" db="EMBL/GenBank/DDBJ databases">
        <title>Bacillus Genome Sequencing.</title>
        <authorList>
            <person name="Dunlap C."/>
        </authorList>
    </citation>
    <scope>NUCLEOTIDE SEQUENCE [LARGE SCALE GENOMIC DNA]</scope>
    <source>
        <strain evidence="2 3">B-59205</strain>
    </source>
</reference>
<evidence type="ECO:0000259" key="1">
    <source>
        <dbReference type="Pfam" id="PF13304"/>
    </source>
</evidence>
<accession>A0AAW9NR69</accession>
<gene>
    <name evidence="2" type="ORF">P9B03_10870</name>
</gene>
<evidence type="ECO:0000313" key="2">
    <source>
        <dbReference type="EMBL" id="MEC1178986.1"/>
    </source>
</evidence>
<dbReference type="AlphaFoldDB" id="A0AAW9NR69"/>
<dbReference type="Proteomes" id="UP001344888">
    <property type="component" value="Unassembled WGS sequence"/>
</dbReference>
<dbReference type="PANTHER" id="PTHR40396">
    <property type="entry name" value="ATPASE-LIKE PROTEIN"/>
    <property type="match status" value="1"/>
</dbReference>
<dbReference type="SUPFAM" id="SSF52540">
    <property type="entry name" value="P-loop containing nucleoside triphosphate hydrolases"/>
    <property type="match status" value="1"/>
</dbReference>
<proteinExistence type="predicted"/>
<evidence type="ECO:0000313" key="3">
    <source>
        <dbReference type="Proteomes" id="UP001344888"/>
    </source>
</evidence>
<dbReference type="RefSeq" id="WP_326123469.1">
    <property type="nucleotide sequence ID" value="NZ_JARSFG010000015.1"/>
</dbReference>
<organism evidence="2 3">
    <name type="scientific">Metasolibacillus meyeri</name>
    <dbReference type="NCBI Taxonomy" id="1071052"/>
    <lineage>
        <taxon>Bacteria</taxon>
        <taxon>Bacillati</taxon>
        <taxon>Bacillota</taxon>
        <taxon>Bacilli</taxon>
        <taxon>Bacillales</taxon>
        <taxon>Caryophanaceae</taxon>
        <taxon>Metasolibacillus</taxon>
    </lineage>
</organism>
<name>A0AAW9NR69_9BACL</name>
<dbReference type="InterPro" id="IPR003959">
    <property type="entry name" value="ATPase_AAA_core"/>
</dbReference>
<dbReference type="InterPro" id="IPR027417">
    <property type="entry name" value="P-loop_NTPase"/>
</dbReference>
<dbReference type="PANTHER" id="PTHR40396:SF1">
    <property type="entry name" value="ATPASE AAA-TYPE CORE DOMAIN-CONTAINING PROTEIN"/>
    <property type="match status" value="1"/>
</dbReference>
<feature type="domain" description="ATPase AAA-type core" evidence="1">
    <location>
        <begin position="38"/>
        <end position="373"/>
    </location>
</feature>
<dbReference type="Pfam" id="PF13304">
    <property type="entry name" value="AAA_21"/>
    <property type="match status" value="1"/>
</dbReference>
<dbReference type="GO" id="GO:0016887">
    <property type="term" value="F:ATP hydrolysis activity"/>
    <property type="evidence" value="ECO:0007669"/>
    <property type="project" value="InterPro"/>
</dbReference>
<dbReference type="GO" id="GO:0005524">
    <property type="term" value="F:ATP binding"/>
    <property type="evidence" value="ECO:0007669"/>
    <property type="project" value="InterPro"/>
</dbReference>
<keyword evidence="3" id="KW-1185">Reference proteome</keyword>
<dbReference type="EMBL" id="JARSFG010000015">
    <property type="protein sequence ID" value="MEC1178986.1"/>
    <property type="molecule type" value="Genomic_DNA"/>
</dbReference>
<dbReference type="Gene3D" id="3.40.50.300">
    <property type="entry name" value="P-loop containing nucleotide triphosphate hydrolases"/>
    <property type="match status" value="1"/>
</dbReference>
<sequence>MDTIIRVRHVIIRCLKNVKHGTFQTNSTFLNQGKANVVGFYGQNGSGKTAVVEAFSLLKALLQAKTLPDNGQKLIYFKEKSIELHMEFLITNKFGQYFVQYFVELQEGAKTLKVFREALSYKENKSGKRYKEFVTKRGDDISIRNKKMQSFHENHRVHLMVANYLAEENATSFIFRKELANVLTSFCNEEENELIKNLKEDFNKDFHVIDTIHYGLLVANLVMPLSIHMDGVRGNIPYELRDTMLLPVEMFATIEKVVAQTNIVLTTIIPGLFIKVREMNREKMPSGEDGVRFEFLSVKNEIELPLRSESQGVLKIISILSTLIAAYNNPNACVVIDELDAGIFEYLLGEMLEIIHDNGKGQLFFTSHNLRILEVLPFENLWFTTLKEEERYLQLKGVKKLSNARDIYLRAIQLGGQDEALYNETNMYDIKKSFRKAGKIIG</sequence>
<comment type="caution">
    <text evidence="2">The sequence shown here is derived from an EMBL/GenBank/DDBJ whole genome shotgun (WGS) entry which is preliminary data.</text>
</comment>